<proteinExistence type="predicted"/>
<organism evidence="1 2">
    <name type="scientific">Halopseudomonas pertucinogena</name>
    <dbReference type="NCBI Taxonomy" id="86175"/>
    <lineage>
        <taxon>Bacteria</taxon>
        <taxon>Pseudomonadati</taxon>
        <taxon>Pseudomonadota</taxon>
        <taxon>Gammaproteobacteria</taxon>
        <taxon>Pseudomonadales</taxon>
        <taxon>Pseudomonadaceae</taxon>
        <taxon>Halopseudomonas</taxon>
    </lineage>
</organism>
<dbReference type="NCBIfam" id="NF038106">
    <property type="entry name" value="gamma_NF038106"/>
    <property type="match status" value="1"/>
</dbReference>
<dbReference type="EMBL" id="BMNN01000001">
    <property type="protein sequence ID" value="GGI87922.1"/>
    <property type="molecule type" value="Genomic_DNA"/>
</dbReference>
<sequence length="100" mass="11321">MRKDKKKVVGEPMTDEQIAVFLGFRPQGDEPVDHYILARAYRSLRAHDFMRFLEMFQAAGHDVNAVDVRGRTVLQLISEHEQADEYVAALLAAGAHPVEE</sequence>
<accession>A0ABQ2CG63</accession>
<name>A0ABQ2CG63_9GAMM</name>
<dbReference type="Proteomes" id="UP000633263">
    <property type="component" value="Unassembled WGS sequence"/>
</dbReference>
<protein>
    <recommendedName>
        <fullName evidence="3">Ankyrin repeat domain-containing protein</fullName>
    </recommendedName>
</protein>
<dbReference type="Gene3D" id="1.25.40.20">
    <property type="entry name" value="Ankyrin repeat-containing domain"/>
    <property type="match status" value="1"/>
</dbReference>
<reference evidence="2" key="1">
    <citation type="journal article" date="2019" name="Int. J. Syst. Evol. Microbiol.">
        <title>The Global Catalogue of Microorganisms (GCM) 10K type strain sequencing project: providing services to taxonomists for standard genome sequencing and annotation.</title>
        <authorList>
            <consortium name="The Broad Institute Genomics Platform"/>
            <consortium name="The Broad Institute Genome Sequencing Center for Infectious Disease"/>
            <person name="Wu L."/>
            <person name="Ma J."/>
        </authorList>
    </citation>
    <scope>NUCLEOTIDE SEQUENCE [LARGE SCALE GENOMIC DNA]</scope>
    <source>
        <strain evidence="2">JCM 11590</strain>
    </source>
</reference>
<evidence type="ECO:0008006" key="3">
    <source>
        <dbReference type="Google" id="ProtNLM"/>
    </source>
</evidence>
<dbReference type="RefSeq" id="WP_229710228.1">
    <property type="nucleotide sequence ID" value="NZ_BMNN01000001.1"/>
</dbReference>
<evidence type="ECO:0000313" key="1">
    <source>
        <dbReference type="EMBL" id="GGI87922.1"/>
    </source>
</evidence>
<dbReference type="InterPro" id="IPR047742">
    <property type="entry name" value="PA4642-like"/>
</dbReference>
<gene>
    <name evidence="1" type="ORF">GCM10009083_00310</name>
</gene>
<evidence type="ECO:0000313" key="2">
    <source>
        <dbReference type="Proteomes" id="UP000633263"/>
    </source>
</evidence>
<keyword evidence="2" id="KW-1185">Reference proteome</keyword>
<comment type="caution">
    <text evidence="1">The sequence shown here is derived from an EMBL/GenBank/DDBJ whole genome shotgun (WGS) entry which is preliminary data.</text>
</comment>
<dbReference type="InterPro" id="IPR036770">
    <property type="entry name" value="Ankyrin_rpt-contain_sf"/>
</dbReference>